<dbReference type="InParanoid" id="Q4D1X3"/>
<keyword evidence="4" id="KW-1185">Reference proteome</keyword>
<feature type="region of interest" description="Disordered" evidence="1">
    <location>
        <begin position="153"/>
        <end position="191"/>
    </location>
</feature>
<proteinExistence type="predicted"/>
<organism evidence="3 4">
    <name type="scientific">Trypanosoma cruzi (strain CL Brener)</name>
    <dbReference type="NCBI Taxonomy" id="353153"/>
    <lineage>
        <taxon>Eukaryota</taxon>
        <taxon>Discoba</taxon>
        <taxon>Euglenozoa</taxon>
        <taxon>Kinetoplastea</taxon>
        <taxon>Metakinetoplastina</taxon>
        <taxon>Trypanosomatida</taxon>
        <taxon>Trypanosomatidae</taxon>
        <taxon>Trypanosoma</taxon>
        <taxon>Schizotrypanum</taxon>
    </lineage>
</organism>
<evidence type="ECO:0000256" key="2">
    <source>
        <dbReference type="SAM" id="SignalP"/>
    </source>
</evidence>
<feature type="compositionally biased region" description="Basic and acidic residues" evidence="1">
    <location>
        <begin position="161"/>
        <end position="170"/>
    </location>
</feature>
<dbReference type="AlphaFoldDB" id="Q4D1X3"/>
<dbReference type="EMBL" id="AAHK01001202">
    <property type="protein sequence ID" value="EAN86524.1"/>
    <property type="molecule type" value="Genomic_DNA"/>
</dbReference>
<accession>Q4D1X3</accession>
<feature type="signal peptide" evidence="2">
    <location>
        <begin position="1"/>
        <end position="17"/>
    </location>
</feature>
<protein>
    <submittedName>
        <fullName evidence="3">Uncharacterized protein</fullName>
    </submittedName>
</protein>
<dbReference type="PaxDb" id="353153-Q4D1X3"/>
<evidence type="ECO:0000313" key="3">
    <source>
        <dbReference type="EMBL" id="EAN86524.1"/>
    </source>
</evidence>
<dbReference type="RefSeq" id="XP_808375.1">
    <property type="nucleotide sequence ID" value="XM_803282.1"/>
</dbReference>
<evidence type="ECO:0000256" key="1">
    <source>
        <dbReference type="SAM" id="MobiDB-lite"/>
    </source>
</evidence>
<dbReference type="GeneID" id="3538776"/>
<name>Q4D1X3_TRYCC</name>
<reference evidence="3 4" key="1">
    <citation type="journal article" date="2005" name="Science">
        <title>The genome sequence of Trypanosoma cruzi, etiologic agent of Chagas disease.</title>
        <authorList>
            <person name="El-Sayed N.M."/>
            <person name="Myler P.J."/>
            <person name="Bartholomeu D.C."/>
            <person name="Nilsson D."/>
            <person name="Aggarwal G."/>
            <person name="Tran A.N."/>
            <person name="Ghedin E."/>
            <person name="Worthey E.A."/>
            <person name="Delcher A.L."/>
            <person name="Blandin G."/>
            <person name="Westenberger S.J."/>
            <person name="Caler E."/>
            <person name="Cerqueira G.C."/>
            <person name="Branche C."/>
            <person name="Haas B."/>
            <person name="Anupama A."/>
            <person name="Arner E."/>
            <person name="Aslund L."/>
            <person name="Attipoe P."/>
            <person name="Bontempi E."/>
            <person name="Bringaud F."/>
            <person name="Burton P."/>
            <person name="Cadag E."/>
            <person name="Campbell D.A."/>
            <person name="Carrington M."/>
            <person name="Crabtree J."/>
            <person name="Darban H."/>
            <person name="da Silveira J.F."/>
            <person name="de Jong P."/>
            <person name="Edwards K."/>
            <person name="Englund P.T."/>
            <person name="Fazelina G."/>
            <person name="Feldblyum T."/>
            <person name="Ferella M."/>
            <person name="Frasch A.C."/>
            <person name="Gull K."/>
            <person name="Horn D."/>
            <person name="Hou L."/>
            <person name="Huang Y."/>
            <person name="Kindlund E."/>
            <person name="Klingbeil M."/>
            <person name="Kluge S."/>
            <person name="Koo H."/>
            <person name="Lacerda D."/>
            <person name="Levin M.J."/>
            <person name="Lorenzi H."/>
            <person name="Louie T."/>
            <person name="Machado C.R."/>
            <person name="McCulloch R."/>
            <person name="McKenna A."/>
            <person name="Mizuno Y."/>
            <person name="Mottram J.C."/>
            <person name="Nelson S."/>
            <person name="Ochaya S."/>
            <person name="Osoegawa K."/>
            <person name="Pai G."/>
            <person name="Parsons M."/>
            <person name="Pentony M."/>
            <person name="Pettersson U."/>
            <person name="Pop M."/>
            <person name="Ramirez J.L."/>
            <person name="Rinta J."/>
            <person name="Robertson L."/>
            <person name="Salzberg S.L."/>
            <person name="Sanchez D.O."/>
            <person name="Seyler A."/>
            <person name="Sharma R."/>
            <person name="Shetty J."/>
            <person name="Simpson A.J."/>
            <person name="Sisk E."/>
            <person name="Tammi M.T."/>
            <person name="Tarleton R."/>
            <person name="Teixeira S."/>
            <person name="Van Aken S."/>
            <person name="Vogt C."/>
            <person name="Ward P.N."/>
            <person name="Wickstead B."/>
            <person name="Wortman J."/>
            <person name="White O."/>
            <person name="Fraser C.M."/>
            <person name="Stuart K.D."/>
            <person name="Andersson B."/>
        </authorList>
    </citation>
    <scope>NUCLEOTIDE SEQUENCE [LARGE SCALE GENOMIC DNA]</scope>
    <source>
        <strain evidence="3 4">CL Brener</strain>
    </source>
</reference>
<dbReference type="Proteomes" id="UP000002296">
    <property type="component" value="Unassembled WGS sequence"/>
</dbReference>
<feature type="compositionally biased region" description="Polar residues" evidence="1">
    <location>
        <begin position="173"/>
        <end position="191"/>
    </location>
</feature>
<gene>
    <name evidence="3" type="ORF">Tc00.1047053508939.40</name>
</gene>
<feature type="chain" id="PRO_5004235854" evidence="2">
    <location>
        <begin position="18"/>
        <end position="191"/>
    </location>
</feature>
<evidence type="ECO:0000313" key="4">
    <source>
        <dbReference type="Proteomes" id="UP000002296"/>
    </source>
</evidence>
<comment type="caution">
    <text evidence="3">The sequence shown here is derived from an EMBL/GenBank/DDBJ whole genome shotgun (WGS) entry which is preliminary data.</text>
</comment>
<dbReference type="VEuPathDB" id="TriTrypDB:TcCLB.508939.40"/>
<sequence>MCSLAVLLSSSFPRVFSDKCDGPHASQHREARTPYYADLRGNSAAPRGKHCWLPASPGMRGKRPRHHGGGLPLGSSLRTGGLLMVCRPVRPHDPGRRGGDWRCRPCPTGPAIDRDTRNAGTQVYFSPRPPRQARRSCGNVAGVAGRAPICVGGAGRRSFHQRREDPRDEWASYVSNSGNLSVSLTSQRGNR</sequence>
<dbReference type="KEGG" id="tcr:508939.40"/>
<keyword evidence="2" id="KW-0732">Signal</keyword>